<name>A0A0L0F6Y9_9EUKA</name>
<dbReference type="Proteomes" id="UP000054560">
    <property type="component" value="Unassembled WGS sequence"/>
</dbReference>
<evidence type="ECO:0000313" key="3">
    <source>
        <dbReference type="Proteomes" id="UP000054560"/>
    </source>
</evidence>
<organism evidence="2 3">
    <name type="scientific">Sphaeroforma arctica JP610</name>
    <dbReference type="NCBI Taxonomy" id="667725"/>
    <lineage>
        <taxon>Eukaryota</taxon>
        <taxon>Ichthyosporea</taxon>
        <taxon>Ichthyophonida</taxon>
        <taxon>Sphaeroforma</taxon>
    </lineage>
</organism>
<dbReference type="InterPro" id="IPR042572">
    <property type="entry name" value="Carn_acyl_trans_N"/>
</dbReference>
<reference evidence="2 3" key="1">
    <citation type="submission" date="2011-02" db="EMBL/GenBank/DDBJ databases">
        <title>The Genome Sequence of Sphaeroforma arctica JP610.</title>
        <authorList>
            <consortium name="The Broad Institute Genome Sequencing Platform"/>
            <person name="Russ C."/>
            <person name="Cuomo C."/>
            <person name="Young S.K."/>
            <person name="Zeng Q."/>
            <person name="Gargeya S."/>
            <person name="Alvarado L."/>
            <person name="Berlin A."/>
            <person name="Chapman S.B."/>
            <person name="Chen Z."/>
            <person name="Freedman E."/>
            <person name="Gellesch M."/>
            <person name="Goldberg J."/>
            <person name="Griggs A."/>
            <person name="Gujja S."/>
            <person name="Heilman E."/>
            <person name="Heiman D."/>
            <person name="Howarth C."/>
            <person name="Mehta T."/>
            <person name="Neiman D."/>
            <person name="Pearson M."/>
            <person name="Roberts A."/>
            <person name="Saif S."/>
            <person name="Shea T."/>
            <person name="Shenoy N."/>
            <person name="Sisk P."/>
            <person name="Stolte C."/>
            <person name="Sykes S."/>
            <person name="White J."/>
            <person name="Yandava C."/>
            <person name="Burger G."/>
            <person name="Gray M.W."/>
            <person name="Holland P.W.H."/>
            <person name="King N."/>
            <person name="Lang F.B.F."/>
            <person name="Roger A.J."/>
            <person name="Ruiz-Trillo I."/>
            <person name="Haas B."/>
            <person name="Nusbaum C."/>
            <person name="Birren B."/>
        </authorList>
    </citation>
    <scope>NUCLEOTIDE SEQUENCE [LARGE SCALE GENOMIC DNA]</scope>
    <source>
        <strain evidence="2 3">JP610</strain>
    </source>
</reference>
<dbReference type="InterPro" id="IPR000542">
    <property type="entry name" value="Carn_acyl_trans"/>
</dbReference>
<dbReference type="PROSITE" id="PS00439">
    <property type="entry name" value="ACYLTRANSF_C_1"/>
    <property type="match status" value="1"/>
</dbReference>
<evidence type="ECO:0000313" key="2">
    <source>
        <dbReference type="EMBL" id="KNC71918.1"/>
    </source>
</evidence>
<dbReference type="Gene3D" id="1.10.275.20">
    <property type="entry name" value="Choline/Carnitine o-acyltransferase"/>
    <property type="match status" value="1"/>
</dbReference>
<keyword evidence="3" id="KW-1185">Reference proteome</keyword>
<dbReference type="EMBL" id="KQ247864">
    <property type="protein sequence ID" value="KNC71918.1"/>
    <property type="molecule type" value="Genomic_DNA"/>
</dbReference>
<dbReference type="GeneID" id="25916040"/>
<feature type="non-terminal residue" evidence="2">
    <location>
        <position position="85"/>
    </location>
</feature>
<proteinExistence type="predicted"/>
<protein>
    <submittedName>
        <fullName evidence="2">Uncharacterized protein</fullName>
    </submittedName>
</protein>
<keyword evidence="1" id="KW-0808">Transferase</keyword>
<keyword evidence="1" id="KW-0012">Acyltransferase</keyword>
<dbReference type="OrthoDB" id="240216at2759"/>
<gene>
    <name evidence="2" type="ORF">SARC_15536</name>
</gene>
<sequence length="85" mass="9574">MASLMRSRLSSTRAVSVQAQAIRQFTRSSACMTSSKYLQESPVDSMYFQNALPRLPLPELDESLDRYLDSIKPVTSAEDYAAHKE</sequence>
<dbReference type="SUPFAM" id="SSF52777">
    <property type="entry name" value="CoA-dependent acyltransferases"/>
    <property type="match status" value="1"/>
</dbReference>
<dbReference type="AlphaFoldDB" id="A0A0L0F6Y9"/>
<evidence type="ECO:0000256" key="1">
    <source>
        <dbReference type="ARBA" id="ARBA00023315"/>
    </source>
</evidence>
<accession>A0A0L0F6Y9</accession>
<dbReference type="GO" id="GO:0016746">
    <property type="term" value="F:acyltransferase activity"/>
    <property type="evidence" value="ECO:0007669"/>
    <property type="project" value="UniProtKB-KW"/>
</dbReference>
<dbReference type="RefSeq" id="XP_014145820.1">
    <property type="nucleotide sequence ID" value="XM_014290345.1"/>
</dbReference>